<protein>
    <submittedName>
        <fullName evidence="1">Uncharacterized protein</fullName>
    </submittedName>
</protein>
<name>A0ACB9MQ88_9MYRT</name>
<dbReference type="Proteomes" id="UP001057402">
    <property type="component" value="Chromosome 9"/>
</dbReference>
<comment type="caution">
    <text evidence="1">The sequence shown here is derived from an EMBL/GenBank/DDBJ whole genome shotgun (WGS) entry which is preliminary data.</text>
</comment>
<evidence type="ECO:0000313" key="1">
    <source>
        <dbReference type="EMBL" id="KAI4326517.1"/>
    </source>
</evidence>
<reference evidence="2" key="1">
    <citation type="journal article" date="2023" name="Front. Plant Sci.">
        <title>Chromosomal-level genome assembly of Melastoma candidum provides insights into trichome evolution.</title>
        <authorList>
            <person name="Zhong Y."/>
            <person name="Wu W."/>
            <person name="Sun C."/>
            <person name="Zou P."/>
            <person name="Liu Y."/>
            <person name="Dai S."/>
            <person name="Zhou R."/>
        </authorList>
    </citation>
    <scope>NUCLEOTIDE SEQUENCE [LARGE SCALE GENOMIC DNA]</scope>
</reference>
<evidence type="ECO:0000313" key="2">
    <source>
        <dbReference type="Proteomes" id="UP001057402"/>
    </source>
</evidence>
<sequence>MDLSIMPHQPLAPVTSSLCRTVVKFCLWTVIRNLLQQRAPKVAFMGNFEDTCWRESKIRSRLPMSLILTTPSNQQPIQMDIVMKPHPINRAGSPFHRISKFWTLRTAALSPADGAMT</sequence>
<gene>
    <name evidence="1" type="ORF">MLD38_031824</name>
</gene>
<organism evidence="1 2">
    <name type="scientific">Melastoma candidum</name>
    <dbReference type="NCBI Taxonomy" id="119954"/>
    <lineage>
        <taxon>Eukaryota</taxon>
        <taxon>Viridiplantae</taxon>
        <taxon>Streptophyta</taxon>
        <taxon>Embryophyta</taxon>
        <taxon>Tracheophyta</taxon>
        <taxon>Spermatophyta</taxon>
        <taxon>Magnoliopsida</taxon>
        <taxon>eudicotyledons</taxon>
        <taxon>Gunneridae</taxon>
        <taxon>Pentapetalae</taxon>
        <taxon>rosids</taxon>
        <taxon>malvids</taxon>
        <taxon>Myrtales</taxon>
        <taxon>Melastomataceae</taxon>
        <taxon>Melastomatoideae</taxon>
        <taxon>Melastomateae</taxon>
        <taxon>Melastoma</taxon>
    </lineage>
</organism>
<keyword evidence="2" id="KW-1185">Reference proteome</keyword>
<proteinExistence type="predicted"/>
<accession>A0ACB9MQ88</accession>
<dbReference type="EMBL" id="CM042888">
    <property type="protein sequence ID" value="KAI4326517.1"/>
    <property type="molecule type" value="Genomic_DNA"/>
</dbReference>